<organism evidence="10 11">
    <name type="scientific">Pseudonocardia adelaidensis</name>
    <dbReference type="NCBI Taxonomy" id="648754"/>
    <lineage>
        <taxon>Bacteria</taxon>
        <taxon>Bacillati</taxon>
        <taxon>Actinomycetota</taxon>
        <taxon>Actinomycetes</taxon>
        <taxon>Pseudonocardiales</taxon>
        <taxon>Pseudonocardiaceae</taxon>
        <taxon>Pseudonocardia</taxon>
    </lineage>
</organism>
<evidence type="ECO:0000256" key="1">
    <source>
        <dbReference type="ARBA" id="ARBA00004651"/>
    </source>
</evidence>
<dbReference type="EMBL" id="BAABJO010000007">
    <property type="protein sequence ID" value="GAA5118358.1"/>
    <property type="molecule type" value="Genomic_DNA"/>
</dbReference>
<protein>
    <submittedName>
        <fullName evidence="10">AI-2E family transporter</fullName>
    </submittedName>
</protein>
<feature type="transmembrane region" description="Helical" evidence="9">
    <location>
        <begin position="159"/>
        <end position="184"/>
    </location>
</feature>
<feature type="transmembrane region" description="Helical" evidence="9">
    <location>
        <begin position="316"/>
        <end position="349"/>
    </location>
</feature>
<dbReference type="Proteomes" id="UP001500804">
    <property type="component" value="Unassembled WGS sequence"/>
</dbReference>
<feature type="transmembrane region" description="Helical" evidence="9">
    <location>
        <begin position="220"/>
        <end position="240"/>
    </location>
</feature>
<dbReference type="InterPro" id="IPR002549">
    <property type="entry name" value="AI-2E-like"/>
</dbReference>
<dbReference type="RefSeq" id="WP_345604854.1">
    <property type="nucleotide sequence ID" value="NZ_BAABJO010000007.1"/>
</dbReference>
<evidence type="ECO:0000256" key="5">
    <source>
        <dbReference type="ARBA" id="ARBA00022692"/>
    </source>
</evidence>
<evidence type="ECO:0000256" key="3">
    <source>
        <dbReference type="ARBA" id="ARBA00022448"/>
    </source>
</evidence>
<feature type="transmembrane region" description="Helical" evidence="9">
    <location>
        <begin position="274"/>
        <end position="296"/>
    </location>
</feature>
<evidence type="ECO:0000256" key="2">
    <source>
        <dbReference type="ARBA" id="ARBA00009773"/>
    </source>
</evidence>
<comment type="subcellular location">
    <subcellularLocation>
        <location evidence="1">Cell membrane</location>
        <topology evidence="1">Multi-pass membrane protein</topology>
    </subcellularLocation>
</comment>
<proteinExistence type="inferred from homology"/>
<feature type="transmembrane region" description="Helical" evidence="9">
    <location>
        <begin position="49"/>
        <end position="66"/>
    </location>
</feature>
<feature type="transmembrane region" description="Helical" evidence="9">
    <location>
        <begin position="246"/>
        <end position="267"/>
    </location>
</feature>
<feature type="transmembrane region" description="Helical" evidence="9">
    <location>
        <begin position="25"/>
        <end position="43"/>
    </location>
</feature>
<keyword evidence="6 9" id="KW-1133">Transmembrane helix</keyword>
<dbReference type="PANTHER" id="PTHR21716">
    <property type="entry name" value="TRANSMEMBRANE PROTEIN"/>
    <property type="match status" value="1"/>
</dbReference>
<evidence type="ECO:0000256" key="4">
    <source>
        <dbReference type="ARBA" id="ARBA00022475"/>
    </source>
</evidence>
<comment type="similarity">
    <text evidence="2">Belongs to the autoinducer-2 exporter (AI-2E) (TC 2.A.86) family.</text>
</comment>
<keyword evidence="5 9" id="KW-0812">Transmembrane</keyword>
<evidence type="ECO:0000256" key="7">
    <source>
        <dbReference type="ARBA" id="ARBA00023136"/>
    </source>
</evidence>
<feature type="compositionally biased region" description="Pro residues" evidence="8">
    <location>
        <begin position="384"/>
        <end position="404"/>
    </location>
</feature>
<dbReference type="Pfam" id="PF01594">
    <property type="entry name" value="AI-2E_transport"/>
    <property type="match status" value="1"/>
</dbReference>
<evidence type="ECO:0000256" key="6">
    <source>
        <dbReference type="ARBA" id="ARBA00022989"/>
    </source>
</evidence>
<feature type="transmembrane region" description="Helical" evidence="9">
    <location>
        <begin position="78"/>
        <end position="99"/>
    </location>
</feature>
<accession>A0ABP9NMH5</accession>
<keyword evidence="4" id="KW-1003">Cell membrane</keyword>
<evidence type="ECO:0000313" key="10">
    <source>
        <dbReference type="EMBL" id="GAA5118358.1"/>
    </source>
</evidence>
<feature type="compositionally biased region" description="Basic and acidic residues" evidence="8">
    <location>
        <begin position="411"/>
        <end position="425"/>
    </location>
</feature>
<feature type="region of interest" description="Disordered" evidence="8">
    <location>
        <begin position="378"/>
        <end position="425"/>
    </location>
</feature>
<keyword evidence="11" id="KW-1185">Reference proteome</keyword>
<evidence type="ECO:0000256" key="8">
    <source>
        <dbReference type="SAM" id="MobiDB-lite"/>
    </source>
</evidence>
<keyword evidence="7 9" id="KW-0472">Membrane</keyword>
<name>A0ABP9NMH5_9PSEU</name>
<keyword evidence="3" id="KW-0813">Transport</keyword>
<evidence type="ECO:0000313" key="11">
    <source>
        <dbReference type="Proteomes" id="UP001500804"/>
    </source>
</evidence>
<dbReference type="PANTHER" id="PTHR21716:SF53">
    <property type="entry name" value="PERMEASE PERM-RELATED"/>
    <property type="match status" value="1"/>
</dbReference>
<evidence type="ECO:0000256" key="9">
    <source>
        <dbReference type="SAM" id="Phobius"/>
    </source>
</evidence>
<reference evidence="11" key="1">
    <citation type="journal article" date="2019" name="Int. J. Syst. Evol. Microbiol.">
        <title>The Global Catalogue of Microorganisms (GCM) 10K type strain sequencing project: providing services to taxonomists for standard genome sequencing and annotation.</title>
        <authorList>
            <consortium name="The Broad Institute Genomics Platform"/>
            <consortium name="The Broad Institute Genome Sequencing Center for Infectious Disease"/>
            <person name="Wu L."/>
            <person name="Ma J."/>
        </authorList>
    </citation>
    <scope>NUCLEOTIDE SEQUENCE [LARGE SCALE GENOMIC DNA]</scope>
    <source>
        <strain evidence="11">JCM 18302</strain>
    </source>
</reference>
<sequence length="425" mass="43610">MTRSDAPERGRGTAIGEGITWTARWSLRLILVAGGVVLAWLLIGALWSIVMPTVLAVIVATVLWPPTAWLRRRGFPPALAAATVLLAGMVVLAGLVTLITTSVVGSVPEIGTNATRGIQAIQQWLSGPPLNLAQSQLDAALQTATGQLQQSVSTITGSVLTGVGSVASGVVTALLTLVLTFLFVKDGPRFLPWLLAFAGDGAGGHLVEVLRRIWTTLGDFIRVQAFVAFIDGVLIGAGLVVLGVPLAIPLAVLTFLGGFIPIVGALVAGALSVLVALVSNGFTTALIVLAIIVLVQQLEGNVLQPYLQGRSLRLHAAVVLLAVTAGSTLYGIAGAFLSVPVVAAASVVVRYLGERVDARASGGPSPQVDPPLETVQVVAGLPGAPTPDPTVPDPDVPDPGPGPDVPDADVPEMRDREARPGRGGS</sequence>
<gene>
    <name evidence="10" type="ORF">GCM10023320_22150</name>
</gene>
<comment type="caution">
    <text evidence="10">The sequence shown here is derived from an EMBL/GenBank/DDBJ whole genome shotgun (WGS) entry which is preliminary data.</text>
</comment>